<keyword evidence="3" id="KW-1185">Reference proteome</keyword>
<feature type="repeat" description="TPR" evidence="1">
    <location>
        <begin position="69"/>
        <end position="102"/>
    </location>
</feature>
<dbReference type="EMBL" id="JAUFRC010000001">
    <property type="protein sequence ID" value="MDN3711290.1"/>
    <property type="molecule type" value="Genomic_DNA"/>
</dbReference>
<dbReference type="SUPFAM" id="SSF48452">
    <property type="entry name" value="TPR-like"/>
    <property type="match status" value="1"/>
</dbReference>
<comment type="caution">
    <text evidence="2">The sequence shown here is derived from an EMBL/GenBank/DDBJ whole genome shotgun (WGS) entry which is preliminary data.</text>
</comment>
<evidence type="ECO:0000256" key="1">
    <source>
        <dbReference type="PROSITE-ProRule" id="PRU00339"/>
    </source>
</evidence>
<dbReference type="InterPro" id="IPR019734">
    <property type="entry name" value="TPR_rpt"/>
</dbReference>
<accession>A0ABT8D3G7</accession>
<dbReference type="Gene3D" id="1.25.40.10">
    <property type="entry name" value="Tetratricopeptide repeat domain"/>
    <property type="match status" value="1"/>
</dbReference>
<dbReference type="SMART" id="SM00028">
    <property type="entry name" value="TPR"/>
    <property type="match status" value="3"/>
</dbReference>
<evidence type="ECO:0000313" key="2">
    <source>
        <dbReference type="EMBL" id="MDN3711290.1"/>
    </source>
</evidence>
<dbReference type="InterPro" id="IPR011990">
    <property type="entry name" value="TPR-like_helical_dom_sf"/>
</dbReference>
<evidence type="ECO:0000313" key="3">
    <source>
        <dbReference type="Proteomes" id="UP001243846"/>
    </source>
</evidence>
<proteinExistence type="predicted"/>
<organism evidence="2 3">
    <name type="scientific">Paracoccus cavernae</name>
    <dbReference type="NCBI Taxonomy" id="1571207"/>
    <lineage>
        <taxon>Bacteria</taxon>
        <taxon>Pseudomonadati</taxon>
        <taxon>Pseudomonadota</taxon>
        <taxon>Alphaproteobacteria</taxon>
        <taxon>Rhodobacterales</taxon>
        <taxon>Paracoccaceae</taxon>
        <taxon>Paracoccus</taxon>
    </lineage>
</organism>
<dbReference type="Pfam" id="PF13432">
    <property type="entry name" value="TPR_16"/>
    <property type="match status" value="2"/>
</dbReference>
<name>A0ABT8D3G7_9RHOB</name>
<gene>
    <name evidence="2" type="ORF">QWZ10_04535</name>
</gene>
<reference evidence="3" key="1">
    <citation type="journal article" date="2019" name="Int. J. Syst. Evol. Microbiol.">
        <title>The Global Catalogue of Microorganisms (GCM) 10K type strain sequencing project: providing services to taxonomists for standard genome sequencing and annotation.</title>
        <authorList>
            <consortium name="The Broad Institute Genomics Platform"/>
            <consortium name="The Broad Institute Genome Sequencing Center for Infectious Disease"/>
            <person name="Wu L."/>
            <person name="Ma J."/>
        </authorList>
    </citation>
    <scope>NUCLEOTIDE SEQUENCE [LARGE SCALE GENOMIC DNA]</scope>
    <source>
        <strain evidence="3">CECT 8482</strain>
    </source>
</reference>
<protein>
    <submittedName>
        <fullName evidence="2">Tetratricopeptide repeat protein</fullName>
    </submittedName>
</protein>
<keyword evidence="1" id="KW-0802">TPR repeat</keyword>
<sequence length="121" mass="13089">MDLLYKRGEEALDAGDLAASIGHLTALTDHAPDFASGWYLRAVAYYLDGEFGPAVADLGMTLQLEPRHFIALTQLGGMLEETGDDKRALDAYRASLKINPHQQEAVDAVTRLEQKAAGTDA</sequence>
<dbReference type="PROSITE" id="PS50005">
    <property type="entry name" value="TPR"/>
    <property type="match status" value="1"/>
</dbReference>
<dbReference type="Proteomes" id="UP001243846">
    <property type="component" value="Unassembled WGS sequence"/>
</dbReference>